<evidence type="ECO:0000256" key="4">
    <source>
        <dbReference type="ARBA" id="ARBA00022737"/>
    </source>
</evidence>
<evidence type="ECO:0000313" key="10">
    <source>
        <dbReference type="Proteomes" id="UP001139264"/>
    </source>
</evidence>
<evidence type="ECO:0000256" key="3">
    <source>
        <dbReference type="ARBA" id="ARBA00022692"/>
    </source>
</evidence>
<dbReference type="CDD" id="cd01115">
    <property type="entry name" value="SLC13_permease"/>
    <property type="match status" value="1"/>
</dbReference>
<dbReference type="InterPro" id="IPR036721">
    <property type="entry name" value="RCK_C_sf"/>
</dbReference>
<dbReference type="AlphaFoldDB" id="A0A9X1M436"/>
<name>A0A9X1M436_9MICC</name>
<dbReference type="GO" id="GO:0006813">
    <property type="term" value="P:potassium ion transport"/>
    <property type="evidence" value="ECO:0007669"/>
    <property type="project" value="InterPro"/>
</dbReference>
<dbReference type="PANTHER" id="PTHR43652">
    <property type="entry name" value="BASIC AMINO ACID ANTIPORTER YFCC-RELATED"/>
    <property type="match status" value="1"/>
</dbReference>
<feature type="transmembrane region" description="Helical" evidence="7">
    <location>
        <begin position="476"/>
        <end position="495"/>
    </location>
</feature>
<dbReference type="PROSITE" id="PS51202">
    <property type="entry name" value="RCK_C"/>
    <property type="match status" value="1"/>
</dbReference>
<feature type="domain" description="RCK C-terminal" evidence="8">
    <location>
        <begin position="237"/>
        <end position="326"/>
    </location>
</feature>
<dbReference type="Gene3D" id="3.30.70.1450">
    <property type="entry name" value="Regulator of K+ conductance, C-terminal domain"/>
    <property type="match status" value="1"/>
</dbReference>
<protein>
    <submittedName>
        <fullName evidence="9">SLC13 family permease</fullName>
    </submittedName>
</protein>
<dbReference type="Proteomes" id="UP001139264">
    <property type="component" value="Unassembled WGS sequence"/>
</dbReference>
<keyword evidence="3 7" id="KW-0812">Transmembrane</keyword>
<dbReference type="InterPro" id="IPR006037">
    <property type="entry name" value="RCK_C"/>
</dbReference>
<evidence type="ECO:0000256" key="5">
    <source>
        <dbReference type="ARBA" id="ARBA00022989"/>
    </source>
</evidence>
<evidence type="ECO:0000313" key="9">
    <source>
        <dbReference type="EMBL" id="MCC3271073.1"/>
    </source>
</evidence>
<evidence type="ECO:0000256" key="7">
    <source>
        <dbReference type="SAM" id="Phobius"/>
    </source>
</evidence>
<dbReference type="Pfam" id="PF03600">
    <property type="entry name" value="CitMHS"/>
    <property type="match status" value="1"/>
</dbReference>
<feature type="transmembrane region" description="Helical" evidence="7">
    <location>
        <begin position="436"/>
        <end position="464"/>
    </location>
</feature>
<dbReference type="InterPro" id="IPR051679">
    <property type="entry name" value="DASS-Related_Transporters"/>
</dbReference>
<feature type="transmembrane region" description="Helical" evidence="7">
    <location>
        <begin position="397"/>
        <end position="416"/>
    </location>
</feature>
<evidence type="ECO:0000259" key="8">
    <source>
        <dbReference type="PROSITE" id="PS51202"/>
    </source>
</evidence>
<feature type="transmembrane region" description="Helical" evidence="7">
    <location>
        <begin position="515"/>
        <end position="535"/>
    </location>
</feature>
<proteinExistence type="predicted"/>
<sequence>MENLHVVLDPMWATYVVLVLAVLGFMTNRVPLVIVALFVPLALWATGVLPLTEALQGFSDPVVLFIAFLFVLSDALDATGITAWIGQQLERRSSLRGAGLLLAVMAAAAALSAVISINGAVAALLPVAVVAAGRSGVVPSRMLIPLAFAAGAGSLLTLTGTPVNIIVSEMAAESGGREFGYFEFALVGLPLVVVTALVVVAFGGRLLPQRSPERLEGATADPRERVRSWQERYPADLEAGRLFTGGEGVAEVIVAPHSRLIGRTVFPGETIGDGDLVVIALHRGGAPPTGPEAPAPTGELTLHTGDGVLIHGPWDALHRYTESSDVIAVEPSQSLQRSVPLGRGWRRCLAVLVGTIVLLATGVVPPVIAGLLAAGALVVMGVVSVPQGFRAVSWDTVILIAGLIPLSNAFVSSGAADEIASLVDRLTGGGSPHFALLVICVLTLILSQFISNVATVLVMAPVAVSFAQSLEVSVQPFMMALTVVGAAAFLTPIATPANLMVMQPGGYRFGDYWRLGLPLALVFLAAGVFYVPLIWPF</sequence>
<feature type="transmembrane region" description="Helical" evidence="7">
    <location>
        <begin position="7"/>
        <end position="26"/>
    </location>
</feature>
<accession>A0A9X1M436</accession>
<dbReference type="SUPFAM" id="SSF116726">
    <property type="entry name" value="TrkA C-terminal domain-like"/>
    <property type="match status" value="1"/>
</dbReference>
<dbReference type="InterPro" id="IPR004680">
    <property type="entry name" value="Cit_transptr-like_dom"/>
</dbReference>
<comment type="subcellular location">
    <subcellularLocation>
        <location evidence="1">Membrane</location>
        <topology evidence="1">Multi-pass membrane protein</topology>
    </subcellularLocation>
</comment>
<evidence type="ECO:0000256" key="6">
    <source>
        <dbReference type="ARBA" id="ARBA00023136"/>
    </source>
</evidence>
<feature type="transmembrane region" description="Helical" evidence="7">
    <location>
        <begin position="32"/>
        <end position="51"/>
    </location>
</feature>
<gene>
    <name evidence="9" type="ORF">LJ751_17240</name>
</gene>
<keyword evidence="5 7" id="KW-1133">Transmembrane helix</keyword>
<evidence type="ECO:0000256" key="1">
    <source>
        <dbReference type="ARBA" id="ARBA00004141"/>
    </source>
</evidence>
<keyword evidence="4" id="KW-0677">Repeat</keyword>
<feature type="transmembrane region" description="Helical" evidence="7">
    <location>
        <begin position="63"/>
        <end position="86"/>
    </location>
</feature>
<organism evidence="9 10">
    <name type="scientific">Arthrobacter gengyunqii</name>
    <dbReference type="NCBI Taxonomy" id="2886940"/>
    <lineage>
        <taxon>Bacteria</taxon>
        <taxon>Bacillati</taxon>
        <taxon>Actinomycetota</taxon>
        <taxon>Actinomycetes</taxon>
        <taxon>Micrococcales</taxon>
        <taxon>Micrococcaceae</taxon>
        <taxon>Arthrobacter</taxon>
    </lineage>
</organism>
<feature type="transmembrane region" description="Helical" evidence="7">
    <location>
        <begin position="344"/>
        <end position="361"/>
    </location>
</feature>
<feature type="transmembrane region" description="Helical" evidence="7">
    <location>
        <begin position="98"/>
        <end position="131"/>
    </location>
</feature>
<comment type="caution">
    <text evidence="9">The sequence shown here is derived from an EMBL/GenBank/DDBJ whole genome shotgun (WGS) entry which is preliminary data.</text>
</comment>
<dbReference type="GO" id="GO:0008324">
    <property type="term" value="F:monoatomic cation transmembrane transporter activity"/>
    <property type="evidence" value="ECO:0007669"/>
    <property type="project" value="InterPro"/>
</dbReference>
<dbReference type="GO" id="GO:0005886">
    <property type="term" value="C:plasma membrane"/>
    <property type="evidence" value="ECO:0007669"/>
    <property type="project" value="TreeGrafter"/>
</dbReference>
<reference evidence="9" key="1">
    <citation type="submission" date="2021-10" db="EMBL/GenBank/DDBJ databases">
        <title>Novel species in genus Arthrobacter.</title>
        <authorList>
            <person name="Liu Y."/>
        </authorList>
    </citation>
    <scope>NUCLEOTIDE SEQUENCE</scope>
    <source>
        <strain evidence="9">Zg-Y809</strain>
    </source>
</reference>
<keyword evidence="2" id="KW-0813">Transport</keyword>
<dbReference type="EMBL" id="JAJFZP010000019">
    <property type="protein sequence ID" value="MCC3271073.1"/>
    <property type="molecule type" value="Genomic_DNA"/>
</dbReference>
<evidence type="ECO:0000256" key="2">
    <source>
        <dbReference type="ARBA" id="ARBA00022448"/>
    </source>
</evidence>
<dbReference type="PANTHER" id="PTHR43652:SF2">
    <property type="entry name" value="BASIC AMINO ACID ANTIPORTER YFCC-RELATED"/>
    <property type="match status" value="1"/>
</dbReference>
<feature type="transmembrane region" description="Helical" evidence="7">
    <location>
        <begin position="179"/>
        <end position="204"/>
    </location>
</feature>
<keyword evidence="6 7" id="KW-0472">Membrane</keyword>
<dbReference type="RefSeq" id="WP_227909285.1">
    <property type="nucleotide sequence ID" value="NZ_CP095461.1"/>
</dbReference>
<feature type="transmembrane region" description="Helical" evidence="7">
    <location>
        <begin position="143"/>
        <end position="167"/>
    </location>
</feature>